<dbReference type="PANTHER" id="PTHR43179">
    <property type="entry name" value="RHAMNOSYLTRANSFERASE WBBL"/>
    <property type="match status" value="1"/>
</dbReference>
<reference evidence="5 6" key="1">
    <citation type="journal article" date="2020" name="Microorganisms">
        <title>Osmotic Adaptation and Compatible Solute Biosynthesis of Phototrophic Bacteria as Revealed from Genome Analyses.</title>
        <authorList>
            <person name="Imhoff J.F."/>
            <person name="Rahn T."/>
            <person name="Kunzel S."/>
            <person name="Keller A."/>
            <person name="Neulinger S.C."/>
        </authorList>
    </citation>
    <scope>NUCLEOTIDE SEQUENCE [LARGE SCALE GENOMIC DNA]</scope>
    <source>
        <strain evidence="5 6">DSM 25653</strain>
    </source>
</reference>
<dbReference type="RefSeq" id="WP_200238401.1">
    <property type="nucleotide sequence ID" value="NZ_NRRY01000003.1"/>
</dbReference>
<evidence type="ECO:0000256" key="2">
    <source>
        <dbReference type="ARBA" id="ARBA00022676"/>
    </source>
</evidence>
<keyword evidence="3 5" id="KW-0808">Transferase</keyword>
<comment type="caution">
    <text evidence="5">The sequence shown here is derived from an EMBL/GenBank/DDBJ whole genome shotgun (WGS) entry which is preliminary data.</text>
</comment>
<evidence type="ECO:0000313" key="5">
    <source>
        <dbReference type="EMBL" id="MBK1617410.1"/>
    </source>
</evidence>
<dbReference type="GO" id="GO:0016757">
    <property type="term" value="F:glycosyltransferase activity"/>
    <property type="evidence" value="ECO:0007669"/>
    <property type="project" value="UniProtKB-KW"/>
</dbReference>
<dbReference type="InterPro" id="IPR029044">
    <property type="entry name" value="Nucleotide-diphossugar_trans"/>
</dbReference>
<evidence type="ECO:0000256" key="3">
    <source>
        <dbReference type="ARBA" id="ARBA00022679"/>
    </source>
</evidence>
<evidence type="ECO:0000313" key="6">
    <source>
        <dbReference type="Proteomes" id="UP001138768"/>
    </source>
</evidence>
<dbReference type="Proteomes" id="UP001138768">
    <property type="component" value="Unassembled WGS sequence"/>
</dbReference>
<evidence type="ECO:0000259" key="4">
    <source>
        <dbReference type="Pfam" id="PF00535"/>
    </source>
</evidence>
<accession>A0A9X0W5S2</accession>
<name>A0A9X0W5S2_9GAMM</name>
<dbReference type="Pfam" id="PF00535">
    <property type="entry name" value="Glycos_transf_2"/>
    <property type="match status" value="1"/>
</dbReference>
<evidence type="ECO:0000256" key="1">
    <source>
        <dbReference type="ARBA" id="ARBA00006739"/>
    </source>
</evidence>
<proteinExistence type="inferred from homology"/>
<comment type="similarity">
    <text evidence="1">Belongs to the glycosyltransferase 2 family.</text>
</comment>
<gene>
    <name evidence="5" type="ORF">CKO42_02850</name>
</gene>
<dbReference type="AlphaFoldDB" id="A0A9X0W5S2"/>
<dbReference type="CDD" id="cd00761">
    <property type="entry name" value="Glyco_tranf_GTA_type"/>
    <property type="match status" value="1"/>
</dbReference>
<dbReference type="PANTHER" id="PTHR43179:SF12">
    <property type="entry name" value="GALACTOFURANOSYLTRANSFERASE GLFT2"/>
    <property type="match status" value="1"/>
</dbReference>
<dbReference type="Gene3D" id="3.90.550.10">
    <property type="entry name" value="Spore Coat Polysaccharide Biosynthesis Protein SpsA, Chain A"/>
    <property type="match status" value="1"/>
</dbReference>
<protein>
    <submittedName>
        <fullName evidence="5">Glycosyl transferase family A</fullName>
    </submittedName>
</protein>
<keyword evidence="6" id="KW-1185">Reference proteome</keyword>
<sequence>MPDVTFIVPHKGRSSMLVQTLTSLVEQETTLAWQVCVVTQEPELTRETLAVPAETALMLVQVPTDLTISDMRNLGLAETRSEFVAFLDADVCLSPNWLDVMHRLLTTTPEPAIVSAVQVNSQEAPVLERIRTALSNAKIDTDVEFLPGRNLFMRRQLVEKIGGFPSHLVTCEDYYFTDQARGYGRLFYSAMASYIHLGEDKALWPMFIKEIWRGQSNLRSVQGRRIPWREVPSLIMPMFIPLGLLIILLGAIAGSWVLAGAGLCIAFFPTLVYSARLWTMADKQIPFVEILKFYLLYFPARAYGTLRGLFKPIAH</sequence>
<dbReference type="SUPFAM" id="SSF53448">
    <property type="entry name" value="Nucleotide-diphospho-sugar transferases"/>
    <property type="match status" value="1"/>
</dbReference>
<keyword evidence="2" id="KW-0328">Glycosyltransferase</keyword>
<organism evidence="5 6">
    <name type="scientific">Lamprobacter modestohalophilus</name>
    <dbReference type="NCBI Taxonomy" id="1064514"/>
    <lineage>
        <taxon>Bacteria</taxon>
        <taxon>Pseudomonadati</taxon>
        <taxon>Pseudomonadota</taxon>
        <taxon>Gammaproteobacteria</taxon>
        <taxon>Chromatiales</taxon>
        <taxon>Chromatiaceae</taxon>
        <taxon>Lamprobacter</taxon>
    </lineage>
</organism>
<feature type="domain" description="Glycosyltransferase 2-like" evidence="4">
    <location>
        <begin position="6"/>
        <end position="161"/>
    </location>
</feature>
<dbReference type="EMBL" id="NRRY01000003">
    <property type="protein sequence ID" value="MBK1617410.1"/>
    <property type="molecule type" value="Genomic_DNA"/>
</dbReference>
<dbReference type="InterPro" id="IPR001173">
    <property type="entry name" value="Glyco_trans_2-like"/>
</dbReference>